<comment type="similarity">
    <text evidence="1 5">Belongs to the glycosyl hydrolase 27 family.</text>
</comment>
<dbReference type="AlphaFoldDB" id="A0A4R4ZSC4"/>
<evidence type="ECO:0000313" key="7">
    <source>
        <dbReference type="EMBL" id="TDD61004.1"/>
    </source>
</evidence>
<comment type="catalytic activity">
    <reaction evidence="5">
        <text>Hydrolysis of terminal, non-reducing alpha-D-galactose residues in alpha-D-galactosides, including galactose oligosaccharides, galactomannans and galactolipids.</text>
        <dbReference type="EC" id="3.2.1.22"/>
    </reaction>
</comment>
<dbReference type="Pfam" id="PF16990">
    <property type="entry name" value="CBM_35"/>
    <property type="match status" value="1"/>
</dbReference>
<dbReference type="Gene3D" id="2.60.120.260">
    <property type="entry name" value="Galactose-binding domain-like"/>
    <property type="match status" value="1"/>
</dbReference>
<dbReference type="InterPro" id="IPR012341">
    <property type="entry name" value="6hp_glycosidase-like_sf"/>
</dbReference>
<dbReference type="GO" id="GO:0030246">
    <property type="term" value="F:carbohydrate binding"/>
    <property type="evidence" value="ECO:0007669"/>
    <property type="project" value="InterPro"/>
</dbReference>
<dbReference type="Pfam" id="PF16499">
    <property type="entry name" value="Melibiase_2"/>
    <property type="match status" value="1"/>
</dbReference>
<dbReference type="Pfam" id="PF17801">
    <property type="entry name" value="Melibiase_C"/>
    <property type="match status" value="1"/>
</dbReference>
<dbReference type="Gene3D" id="3.20.20.70">
    <property type="entry name" value="Aldolase class I"/>
    <property type="match status" value="1"/>
</dbReference>
<dbReference type="SUPFAM" id="SSF48208">
    <property type="entry name" value="Six-hairpin glycosidases"/>
    <property type="match status" value="1"/>
</dbReference>
<evidence type="ECO:0000313" key="8">
    <source>
        <dbReference type="Proteomes" id="UP000295124"/>
    </source>
</evidence>
<evidence type="ECO:0000256" key="4">
    <source>
        <dbReference type="ARBA" id="ARBA00023295"/>
    </source>
</evidence>
<dbReference type="InterPro" id="IPR008928">
    <property type="entry name" value="6-hairpin_glycosidase_sf"/>
</dbReference>
<dbReference type="EMBL" id="SMKX01000019">
    <property type="protein sequence ID" value="TDD61004.1"/>
    <property type="molecule type" value="Genomic_DNA"/>
</dbReference>
<dbReference type="SUPFAM" id="SSF51445">
    <property type="entry name" value="(Trans)glycosidases"/>
    <property type="match status" value="1"/>
</dbReference>
<dbReference type="CDD" id="cd14792">
    <property type="entry name" value="GH27"/>
    <property type="match status" value="1"/>
</dbReference>
<dbReference type="InterPro" id="IPR000111">
    <property type="entry name" value="Glyco_hydro_27/36_CS"/>
</dbReference>
<evidence type="ECO:0000256" key="2">
    <source>
        <dbReference type="ARBA" id="ARBA00022729"/>
    </source>
</evidence>
<comment type="caution">
    <text evidence="7">The sequence shown here is derived from an EMBL/GenBank/DDBJ whole genome shotgun (WGS) entry which is preliminary data.</text>
</comment>
<accession>A0A4R4ZSC4</accession>
<evidence type="ECO:0000256" key="5">
    <source>
        <dbReference type="RuleBase" id="RU361168"/>
    </source>
</evidence>
<evidence type="ECO:0000256" key="3">
    <source>
        <dbReference type="ARBA" id="ARBA00022801"/>
    </source>
</evidence>
<gene>
    <name evidence="7" type="ORF">E1263_09265</name>
</gene>
<dbReference type="Proteomes" id="UP000295124">
    <property type="component" value="Unassembled WGS sequence"/>
</dbReference>
<dbReference type="InterPro" id="IPR005084">
    <property type="entry name" value="CBM6"/>
</dbReference>
<dbReference type="Pfam" id="PF07470">
    <property type="entry name" value="Glyco_hydro_88"/>
    <property type="match status" value="1"/>
</dbReference>
<keyword evidence="5" id="KW-1015">Disulfide bond</keyword>
<evidence type="ECO:0000259" key="6">
    <source>
        <dbReference type="PROSITE" id="PS51175"/>
    </source>
</evidence>
<dbReference type="FunFam" id="3.20.20.70:FF:000197">
    <property type="entry name" value="Alpha-galactosidase"/>
    <property type="match status" value="1"/>
</dbReference>
<dbReference type="SUPFAM" id="SSF49785">
    <property type="entry name" value="Galactose-binding domain-like"/>
    <property type="match status" value="1"/>
</dbReference>
<dbReference type="PROSITE" id="PS51175">
    <property type="entry name" value="CBM6"/>
    <property type="match status" value="1"/>
</dbReference>
<dbReference type="InterPro" id="IPR008979">
    <property type="entry name" value="Galactose-bd-like_sf"/>
</dbReference>
<dbReference type="InterPro" id="IPR041233">
    <property type="entry name" value="Melibiase_C"/>
</dbReference>
<dbReference type="OrthoDB" id="9807519at2"/>
<protein>
    <recommendedName>
        <fullName evidence="5">Alpha-galactosidase</fullName>
        <ecNumber evidence="5">3.2.1.22</ecNumber>
    </recommendedName>
    <alternativeName>
        <fullName evidence="5">Melibiase</fullName>
    </alternativeName>
</protein>
<proteinExistence type="inferred from homology"/>
<evidence type="ECO:0000256" key="1">
    <source>
        <dbReference type="ARBA" id="ARBA00009743"/>
    </source>
</evidence>
<dbReference type="PROSITE" id="PS00512">
    <property type="entry name" value="ALPHA_GALACTOSIDASE"/>
    <property type="match status" value="1"/>
</dbReference>
<sequence length="873" mass="94812">MLDNGLAKTPPMGFNNWNSTKCSSTFNESMIKSIADLFVSRGLKDAGYQYVNIDDCWALPQRNAQGNLVPDPARFPNGIKSLADYVHSKGLKFGIYTSAGTKTCNTAGFPGGLGHEQQDANLFASWGVDYLKYDNCNNQGVDAQQRYKAMRDALLNTGRPITYSICEWGRTGPPRVWQWGKDVGNLWRTTGDISDNWNSMIGKAQANRVLAEYAGPGHWNDPDMLEVGNGGMTATEYRTHLSLWAMMSAPLLIGTDLRKASAETFGILTNHDVIAIDQDKLGRQATVVSSSGGLVIYGKTLANGDRAVALSNETTAAATISTTAAALGLGGSSSFTLKDLWSNASRTTTGAISASVPAHGTVLYRVSRAGVTDRLEAESATSSSGSSVDTNHSGFSGAGFVNTPNAVGSYVQWTINRSQAGPATLTFDHANGTTANRAVDIAVNGTVVAKNVAVPSTGAWTLWRTLVTSANLNAGANTIRVTAATADGAPNLDYLDVTTSASALAQAPDWSVAMVDSTMARYKPTAIGGWSYPIGLYLYGQYLVYQRTHDPKYLAYLKTWVDRFVDSSGNINNSFNNLDSMLSGRLLVLLHHETGDNRYKVAAGKIRTRLDSYPRTADGGFWHATSRQHQLWGDGVFMVDPFLAEYGREFGDSTYTGKETVDQLLTYAKHLQQPSGLLRHAYDEARAQTWADPNTGLAPEVWCRAEGWYGMAVIDVLEAVPANQPRRAELIAVLRKLVAGYAQHQDPKTGRWFQVVDKGSRTDNWTETSCSSMYTFVISRAVQRGYVGPSYKAVADKGYQGVLAKISLGSDGRTNLKDISIGTNVGDYKYYIDRERATNDFHGLGAFLIMNEQLKTSVADIDRAKPARHDRPQ</sequence>
<dbReference type="PANTHER" id="PTHR11452">
    <property type="entry name" value="ALPHA-GALACTOSIDASE/ALPHA-N-ACETYLGALACTOSAMINIDASE"/>
    <property type="match status" value="1"/>
</dbReference>
<dbReference type="GO" id="GO:0004557">
    <property type="term" value="F:alpha-galactosidase activity"/>
    <property type="evidence" value="ECO:0007669"/>
    <property type="project" value="UniProtKB-EC"/>
</dbReference>
<dbReference type="Gene3D" id="1.50.10.10">
    <property type="match status" value="1"/>
</dbReference>
<dbReference type="InterPro" id="IPR013785">
    <property type="entry name" value="Aldolase_TIM"/>
</dbReference>
<feature type="domain" description="CBM6" evidence="6">
    <location>
        <begin position="373"/>
        <end position="498"/>
    </location>
</feature>
<dbReference type="SUPFAM" id="SSF51011">
    <property type="entry name" value="Glycosyl hydrolase domain"/>
    <property type="match status" value="1"/>
</dbReference>
<name>A0A4R4ZSC4_9ACTN</name>
<dbReference type="PANTHER" id="PTHR11452:SF75">
    <property type="entry name" value="ALPHA-GALACTOSIDASE MEL1"/>
    <property type="match status" value="1"/>
</dbReference>
<dbReference type="GO" id="GO:0005975">
    <property type="term" value="P:carbohydrate metabolic process"/>
    <property type="evidence" value="ECO:0007669"/>
    <property type="project" value="InterPro"/>
</dbReference>
<reference evidence="7 8" key="1">
    <citation type="submission" date="2019-03" db="EMBL/GenBank/DDBJ databases">
        <title>Draft genome sequences of novel Actinobacteria.</title>
        <authorList>
            <person name="Sahin N."/>
            <person name="Ay H."/>
            <person name="Saygin H."/>
        </authorList>
    </citation>
    <scope>NUCLEOTIDE SEQUENCE [LARGE SCALE GENOMIC DNA]</scope>
    <source>
        <strain evidence="7 8">JCM 13523</strain>
    </source>
</reference>
<organism evidence="7 8">
    <name type="scientific">Kribbella antibiotica</name>
    <dbReference type="NCBI Taxonomy" id="190195"/>
    <lineage>
        <taxon>Bacteria</taxon>
        <taxon>Bacillati</taxon>
        <taxon>Actinomycetota</taxon>
        <taxon>Actinomycetes</taxon>
        <taxon>Propionibacteriales</taxon>
        <taxon>Kribbellaceae</taxon>
        <taxon>Kribbella</taxon>
    </lineage>
</organism>
<keyword evidence="4 5" id="KW-0326">Glycosidase</keyword>
<dbReference type="CDD" id="cd04082">
    <property type="entry name" value="CBM35_pectate_lyase-like"/>
    <property type="match status" value="1"/>
</dbReference>
<dbReference type="InterPro" id="IPR017853">
    <property type="entry name" value="GH"/>
</dbReference>
<dbReference type="InterPro" id="IPR013780">
    <property type="entry name" value="Glyco_hydro_b"/>
</dbReference>
<dbReference type="EC" id="3.2.1.22" evidence="5"/>
<dbReference type="InterPro" id="IPR010905">
    <property type="entry name" value="Glyco_hydro_88"/>
</dbReference>
<keyword evidence="2" id="KW-0732">Signal</keyword>
<keyword evidence="8" id="KW-1185">Reference proteome</keyword>
<dbReference type="InterPro" id="IPR002241">
    <property type="entry name" value="Glyco_hydro_27"/>
</dbReference>
<keyword evidence="3 5" id="KW-0378">Hydrolase</keyword>
<dbReference type="Gene3D" id="2.60.40.1180">
    <property type="entry name" value="Golgi alpha-mannosidase II"/>
    <property type="match status" value="1"/>
</dbReference>
<dbReference type="PRINTS" id="PR00740">
    <property type="entry name" value="GLHYDRLASE27"/>
</dbReference>